<dbReference type="STRING" id="990712.SAMN05216257_104346"/>
<reference evidence="7" key="1">
    <citation type="submission" date="2016-10" db="EMBL/GenBank/DDBJ databases">
        <authorList>
            <person name="Varghese N."/>
            <person name="Submissions S."/>
        </authorList>
    </citation>
    <scope>NUCLEOTIDE SEQUENCE [LARGE SCALE GENOMIC DNA]</scope>
    <source>
        <strain evidence="7">CGMCC 1.10789</strain>
    </source>
</reference>
<name>A0A1G9EJM5_9RHOB</name>
<evidence type="ECO:0000256" key="2">
    <source>
        <dbReference type="ARBA" id="ARBA00022692"/>
    </source>
</evidence>
<dbReference type="Pfam" id="PF07264">
    <property type="entry name" value="EI24"/>
    <property type="match status" value="1"/>
</dbReference>
<evidence type="ECO:0000256" key="3">
    <source>
        <dbReference type="ARBA" id="ARBA00022989"/>
    </source>
</evidence>
<gene>
    <name evidence="6" type="ORF">SAMN05216257_104346</name>
</gene>
<feature type="transmembrane region" description="Helical" evidence="5">
    <location>
        <begin position="131"/>
        <end position="156"/>
    </location>
</feature>
<evidence type="ECO:0000256" key="4">
    <source>
        <dbReference type="ARBA" id="ARBA00023136"/>
    </source>
</evidence>
<dbReference type="RefSeq" id="WP_092500548.1">
    <property type="nucleotide sequence ID" value="NZ_FNFV01000004.1"/>
</dbReference>
<accession>A0A1G9EJM5</accession>
<feature type="transmembrane region" description="Helical" evidence="5">
    <location>
        <begin position="23"/>
        <end position="51"/>
    </location>
</feature>
<dbReference type="InterPro" id="IPR059112">
    <property type="entry name" value="CysZ/EI24"/>
</dbReference>
<proteinExistence type="predicted"/>
<evidence type="ECO:0000256" key="1">
    <source>
        <dbReference type="ARBA" id="ARBA00004141"/>
    </source>
</evidence>
<feature type="transmembrane region" description="Helical" evidence="5">
    <location>
        <begin position="198"/>
        <end position="226"/>
    </location>
</feature>
<evidence type="ECO:0000256" key="5">
    <source>
        <dbReference type="SAM" id="Phobius"/>
    </source>
</evidence>
<protein>
    <submittedName>
        <fullName evidence="6">Etoposide-induced protein 2.4 (EI24)</fullName>
    </submittedName>
</protein>
<keyword evidence="2 5" id="KW-0812">Transmembrane</keyword>
<keyword evidence="3 5" id="KW-1133">Transmembrane helix</keyword>
<comment type="subcellular location">
    <subcellularLocation>
        <location evidence="1">Membrane</location>
        <topology evidence="1">Multi-pass membrane protein</topology>
    </subcellularLocation>
</comment>
<dbReference type="Proteomes" id="UP000199328">
    <property type="component" value="Unassembled WGS sequence"/>
</dbReference>
<evidence type="ECO:0000313" key="6">
    <source>
        <dbReference type="EMBL" id="SDK76360.1"/>
    </source>
</evidence>
<dbReference type="OrthoDB" id="5421146at2"/>
<sequence>MKTRLIVGALGCALRQLGDPRLIAPLLGAFLVVVFLTAPVAGLFVGIAWLIESLTPAEVALPGVGRMSFLGAFTEGLASRAGWSFFAWVTAPLVLATVGLFLERIVEAVERRHYPALPAPRRRGMGEAIMVSLRLLWLTALVSVAAFLASLAAGWLSPLVFLAANGWLIAREYFETVALRRLSPAEAARLARAEWPTLWAAGVVVALGLAVPLVNLLAPVIGAAAFTHLFHSLARAAPSG</sequence>
<dbReference type="EMBL" id="FNFV01000004">
    <property type="protein sequence ID" value="SDK76360.1"/>
    <property type="molecule type" value="Genomic_DNA"/>
</dbReference>
<keyword evidence="4 5" id="KW-0472">Membrane</keyword>
<keyword evidence="7" id="KW-1185">Reference proteome</keyword>
<dbReference type="AlphaFoldDB" id="A0A1G9EJM5"/>
<organism evidence="6 7">
    <name type="scientific">Meinhardsimonia xiamenensis</name>
    <dbReference type="NCBI Taxonomy" id="990712"/>
    <lineage>
        <taxon>Bacteria</taxon>
        <taxon>Pseudomonadati</taxon>
        <taxon>Pseudomonadota</taxon>
        <taxon>Alphaproteobacteria</taxon>
        <taxon>Rhodobacterales</taxon>
        <taxon>Paracoccaceae</taxon>
        <taxon>Meinhardsimonia</taxon>
    </lineage>
</organism>
<evidence type="ECO:0000313" key="7">
    <source>
        <dbReference type="Proteomes" id="UP000199328"/>
    </source>
</evidence>
<feature type="transmembrane region" description="Helical" evidence="5">
    <location>
        <begin position="83"/>
        <end position="102"/>
    </location>
</feature>